<dbReference type="NCBIfam" id="NF001862">
    <property type="entry name" value="PRK00601.1"/>
    <property type="match status" value="1"/>
</dbReference>
<keyword evidence="3 6" id="KW-0378">Hydrolase</keyword>
<dbReference type="GO" id="GO:0046081">
    <property type="term" value="P:dUTP catabolic process"/>
    <property type="evidence" value="ECO:0007669"/>
    <property type="project" value="InterPro"/>
</dbReference>
<name>A0A1J0MFM0_9CAUD</name>
<feature type="domain" description="dUTPase-like" evidence="5">
    <location>
        <begin position="18"/>
        <end position="147"/>
    </location>
</feature>
<dbReference type="InterPro" id="IPR029054">
    <property type="entry name" value="dUTPase-like"/>
</dbReference>
<dbReference type="PANTHER" id="PTHR11241">
    <property type="entry name" value="DEOXYURIDINE 5'-TRIPHOSPHATE NUCLEOTIDOHYDROLASE"/>
    <property type="match status" value="1"/>
</dbReference>
<evidence type="ECO:0000313" key="6">
    <source>
        <dbReference type="EMBL" id="APD19746.1"/>
    </source>
</evidence>
<evidence type="ECO:0000256" key="4">
    <source>
        <dbReference type="ARBA" id="ARBA00023080"/>
    </source>
</evidence>
<evidence type="ECO:0000259" key="5">
    <source>
        <dbReference type="Pfam" id="PF00692"/>
    </source>
</evidence>
<dbReference type="SUPFAM" id="SSF51283">
    <property type="entry name" value="dUTPase-like"/>
    <property type="match status" value="1"/>
</dbReference>
<dbReference type="Pfam" id="PF00692">
    <property type="entry name" value="dUTPase"/>
    <property type="match status" value="1"/>
</dbReference>
<dbReference type="InterPro" id="IPR008181">
    <property type="entry name" value="dUTPase"/>
</dbReference>
<evidence type="ECO:0000256" key="2">
    <source>
        <dbReference type="ARBA" id="ARBA00012379"/>
    </source>
</evidence>
<dbReference type="GO" id="GO:0004170">
    <property type="term" value="F:dUTP diphosphatase activity"/>
    <property type="evidence" value="ECO:0007669"/>
    <property type="project" value="UniProtKB-EC"/>
</dbReference>
<dbReference type="Proteomes" id="UP000224355">
    <property type="component" value="Segment"/>
</dbReference>
<sequence length="149" mass="16056">MCCKKAPHVNFVLCHPAAQLPSYESRGAACADIRATEQGIVALRDSAIFGTGLKPEVPEGHVMLVFSRSGHGFKNDIRLANCVGVIDSDYRGEVKVKLTNDGEEDYWVNAGDRIAQIMILPCPQATFEVQENLTSTARGEAGYGSTGVK</sequence>
<protein>
    <recommendedName>
        <fullName evidence="2">dUTP diphosphatase</fullName>
        <ecNumber evidence="2">3.6.1.23</ecNumber>
    </recommendedName>
</protein>
<accession>A0A1J0MFM0</accession>
<reference evidence="6 7" key="2">
    <citation type="submission" date="2018-04" db="EMBL/GenBank/DDBJ databases">
        <authorList>
            <person name="Shneider M.M."/>
            <person name="Kabanova A.P."/>
            <person name="Vo T.N.H."/>
            <person name="Korzhenkov A."/>
            <person name="Samarov N.I."/>
            <person name="Toshchakov S.V."/>
            <person name="Miroshnikov K.K."/>
            <person name="Ignatov A.N."/>
            <person name="Kulikov E.E."/>
            <person name="Miroshnikov K.A."/>
        </authorList>
    </citation>
    <scope>NUCLEOTIDE SEQUENCE [LARGE SCALE GENOMIC DNA]</scope>
</reference>
<keyword evidence="4" id="KW-0546">Nucleotide metabolism</keyword>
<dbReference type="InterPro" id="IPR036157">
    <property type="entry name" value="dUTPase-like_sf"/>
</dbReference>
<dbReference type="EMBL" id="KY087898">
    <property type="protein sequence ID" value="APD19746.1"/>
    <property type="molecule type" value="Genomic_DNA"/>
</dbReference>
<dbReference type="InterPro" id="IPR033704">
    <property type="entry name" value="dUTPase_trimeric"/>
</dbReference>
<evidence type="ECO:0000256" key="1">
    <source>
        <dbReference type="ARBA" id="ARBA00006581"/>
    </source>
</evidence>
<organism evidence="6 7">
    <name type="scientific">Pectobacterium phage PP101</name>
    <dbReference type="NCBI Taxonomy" id="1916414"/>
    <lineage>
        <taxon>Viruses</taxon>
        <taxon>Duplodnaviria</taxon>
        <taxon>Heunggongvirae</taxon>
        <taxon>Uroviricota</taxon>
        <taxon>Caudoviricetes</taxon>
        <taxon>Chaseviridae</taxon>
        <taxon>Cleopatravirinae</taxon>
        <taxon>Suwonvirus</taxon>
        <taxon>Suwonvirus PP101</taxon>
    </lineage>
</organism>
<gene>
    <name evidence="6" type="ORF">PP101_48</name>
</gene>
<dbReference type="CDD" id="cd07557">
    <property type="entry name" value="trimeric_dUTPase"/>
    <property type="match status" value="1"/>
</dbReference>
<proteinExistence type="inferred from homology"/>
<dbReference type="GO" id="GO:0000287">
    <property type="term" value="F:magnesium ion binding"/>
    <property type="evidence" value="ECO:0007669"/>
    <property type="project" value="InterPro"/>
</dbReference>
<dbReference type="NCBIfam" id="TIGR00576">
    <property type="entry name" value="dut"/>
    <property type="match status" value="1"/>
</dbReference>
<dbReference type="GO" id="GO:0006226">
    <property type="term" value="P:dUMP biosynthetic process"/>
    <property type="evidence" value="ECO:0007669"/>
    <property type="project" value="InterPro"/>
</dbReference>
<comment type="similarity">
    <text evidence="1">Belongs to the dUTPase family.</text>
</comment>
<dbReference type="PANTHER" id="PTHR11241:SF0">
    <property type="entry name" value="DEOXYURIDINE 5'-TRIPHOSPHATE NUCLEOTIDOHYDROLASE"/>
    <property type="match status" value="1"/>
</dbReference>
<dbReference type="Gene3D" id="2.70.40.10">
    <property type="match status" value="1"/>
</dbReference>
<evidence type="ECO:0000313" key="7">
    <source>
        <dbReference type="Proteomes" id="UP000224355"/>
    </source>
</evidence>
<reference evidence="7" key="1">
    <citation type="submission" date="2016-11" db="EMBL/GenBank/DDBJ databases">
        <authorList>
            <person name="Shneider M.M."/>
            <person name="Kabanova A.P."/>
            <person name="Vo T.N.H."/>
            <person name="Korzhenkov A."/>
            <person name="Samarov N.I."/>
            <person name="Toshchakov S.V."/>
            <person name="Miroshnikov K.K."/>
            <person name="Ignatov A.N."/>
            <person name="Kulikov E.E."/>
            <person name="Miroshnikov K.A."/>
        </authorList>
    </citation>
    <scope>NUCLEOTIDE SEQUENCE [LARGE SCALE GENOMIC DNA]</scope>
</reference>
<evidence type="ECO:0000256" key="3">
    <source>
        <dbReference type="ARBA" id="ARBA00022801"/>
    </source>
</evidence>
<keyword evidence="7" id="KW-1185">Reference proteome</keyword>
<dbReference type="EC" id="3.6.1.23" evidence="2"/>